<keyword evidence="1" id="KW-0812">Transmembrane</keyword>
<protein>
    <recommendedName>
        <fullName evidence="4">Cxxc_20_cxxc protein</fullName>
    </recommendedName>
</protein>
<evidence type="ECO:0000313" key="2">
    <source>
        <dbReference type="EMBL" id="QQS99871.1"/>
    </source>
</evidence>
<dbReference type="Proteomes" id="UP000595254">
    <property type="component" value="Chromosome"/>
</dbReference>
<keyword evidence="1" id="KW-0472">Membrane</keyword>
<dbReference type="EMBL" id="CP068053">
    <property type="protein sequence ID" value="QQS99871.1"/>
    <property type="molecule type" value="Genomic_DNA"/>
</dbReference>
<dbReference type="AlphaFoldDB" id="A0A974NLF2"/>
<gene>
    <name evidence="2" type="ORF">I6J18_20165</name>
</gene>
<feature type="transmembrane region" description="Helical" evidence="1">
    <location>
        <begin position="69"/>
        <end position="91"/>
    </location>
</feature>
<name>A0A974NLF2_PERPY</name>
<dbReference type="NCBIfam" id="TIGR04104">
    <property type="entry name" value="cxxc_20_cxxc"/>
    <property type="match status" value="1"/>
</dbReference>
<sequence>MQECTQCQTPFKWSTVYKSLWFAYSPIHCNNCGTKHTITFTSRIIATIMLVVLPLLWINFSLNKMTFDATISISIFILLYILVSLFSPFLVHYKSSYLKES</sequence>
<evidence type="ECO:0000313" key="3">
    <source>
        <dbReference type="Proteomes" id="UP000595254"/>
    </source>
</evidence>
<organism evidence="2 3">
    <name type="scientific">Peribacillus psychrosaccharolyticus</name>
    <name type="common">Bacillus psychrosaccharolyticus</name>
    <dbReference type="NCBI Taxonomy" id="1407"/>
    <lineage>
        <taxon>Bacteria</taxon>
        <taxon>Bacillati</taxon>
        <taxon>Bacillota</taxon>
        <taxon>Bacilli</taxon>
        <taxon>Bacillales</taxon>
        <taxon>Bacillaceae</taxon>
        <taxon>Peribacillus</taxon>
    </lineage>
</organism>
<keyword evidence="1" id="KW-1133">Transmembrane helix</keyword>
<dbReference type="InterPro" id="IPR026369">
    <property type="entry name" value="CxxC_20_CxxC"/>
</dbReference>
<evidence type="ECO:0000256" key="1">
    <source>
        <dbReference type="SAM" id="Phobius"/>
    </source>
</evidence>
<reference evidence="2 3" key="1">
    <citation type="submission" date="2021-01" db="EMBL/GenBank/DDBJ databases">
        <title>FDA dAtabase for Regulatory Grade micrObial Sequences (FDA-ARGOS): Supporting development and validation of Infectious Disease Dx tests.</title>
        <authorList>
            <person name="Nelson B."/>
            <person name="Plummer A."/>
            <person name="Tallon L."/>
            <person name="Sadzewicz L."/>
            <person name="Zhao X."/>
            <person name="Boylan J."/>
            <person name="Ott S."/>
            <person name="Bowen H."/>
            <person name="Vavikolanu K."/>
            <person name="Mehta A."/>
            <person name="Aluvathingal J."/>
            <person name="Nadendla S."/>
            <person name="Myers T."/>
            <person name="Yan Y."/>
            <person name="Sichtig H."/>
        </authorList>
    </citation>
    <scope>NUCLEOTIDE SEQUENCE [LARGE SCALE GENOMIC DNA]</scope>
    <source>
        <strain evidence="2 3">FDAARGOS_1161</strain>
    </source>
</reference>
<dbReference type="KEGG" id="ppsr:I6J18_20165"/>
<evidence type="ECO:0008006" key="4">
    <source>
        <dbReference type="Google" id="ProtNLM"/>
    </source>
</evidence>
<feature type="transmembrane region" description="Helical" evidence="1">
    <location>
        <begin position="44"/>
        <end position="63"/>
    </location>
</feature>
<accession>A0A974NLF2</accession>
<keyword evidence="3" id="KW-1185">Reference proteome</keyword>
<proteinExistence type="predicted"/>
<dbReference type="RefSeq" id="WP_081704802.1">
    <property type="nucleotide sequence ID" value="NZ_CP068053.1"/>
</dbReference>